<name>A0A8T2HD91_ARASU</name>
<feature type="region of interest" description="Disordered" evidence="2">
    <location>
        <begin position="731"/>
        <end position="782"/>
    </location>
</feature>
<dbReference type="CDD" id="cd09272">
    <property type="entry name" value="RNase_HI_RT_Ty1"/>
    <property type="match status" value="1"/>
</dbReference>
<dbReference type="NCBIfam" id="TIGR01640">
    <property type="entry name" value="F_box_assoc_1"/>
    <property type="match status" value="1"/>
</dbReference>
<keyword evidence="6" id="KW-1185">Reference proteome</keyword>
<dbReference type="InterPro" id="IPR057670">
    <property type="entry name" value="SH3_retrovirus"/>
</dbReference>
<dbReference type="EMBL" id="JAEFBJ010000001">
    <property type="protein sequence ID" value="KAG7657878.1"/>
    <property type="molecule type" value="Genomic_DNA"/>
</dbReference>
<keyword evidence="1" id="KW-0863">Zinc-finger</keyword>
<comment type="caution">
    <text evidence="5">The sequence shown here is derived from an EMBL/GenBank/DDBJ whole genome shotgun (WGS) entry which is preliminary data.</text>
</comment>
<feature type="compositionally biased region" description="Basic and acidic residues" evidence="2">
    <location>
        <begin position="771"/>
        <end position="782"/>
    </location>
</feature>
<dbReference type="Pfam" id="PF07727">
    <property type="entry name" value="RVT_2"/>
    <property type="match status" value="1"/>
</dbReference>
<evidence type="ECO:0000256" key="2">
    <source>
        <dbReference type="SAM" id="MobiDB-lite"/>
    </source>
</evidence>
<dbReference type="InterPro" id="IPR025724">
    <property type="entry name" value="GAG-pre-integrase_dom"/>
</dbReference>
<dbReference type="Pfam" id="PF13976">
    <property type="entry name" value="gag_pre-integrs"/>
    <property type="match status" value="1"/>
</dbReference>
<dbReference type="PANTHER" id="PTHR11439">
    <property type="entry name" value="GAG-POL-RELATED RETROTRANSPOSON"/>
    <property type="match status" value="1"/>
</dbReference>
<organism evidence="5 6">
    <name type="scientific">Arabidopsis suecica</name>
    <name type="common">Swedish thale-cress</name>
    <name type="synonym">Cardaminopsis suecica</name>
    <dbReference type="NCBI Taxonomy" id="45249"/>
    <lineage>
        <taxon>Eukaryota</taxon>
        <taxon>Viridiplantae</taxon>
        <taxon>Streptophyta</taxon>
        <taxon>Embryophyta</taxon>
        <taxon>Tracheophyta</taxon>
        <taxon>Spermatophyta</taxon>
        <taxon>Magnoliopsida</taxon>
        <taxon>eudicotyledons</taxon>
        <taxon>Gunneridae</taxon>
        <taxon>Pentapetalae</taxon>
        <taxon>rosids</taxon>
        <taxon>malvids</taxon>
        <taxon>Brassicales</taxon>
        <taxon>Brassicaceae</taxon>
        <taxon>Camelineae</taxon>
        <taxon>Arabidopsis</taxon>
    </lineage>
</organism>
<keyword evidence="1" id="KW-0479">Metal-binding</keyword>
<dbReference type="Pfam" id="PF22936">
    <property type="entry name" value="Pol_BBD"/>
    <property type="match status" value="1"/>
</dbReference>
<evidence type="ECO:0000259" key="4">
    <source>
        <dbReference type="PROSITE" id="PS50994"/>
    </source>
</evidence>
<dbReference type="InterPro" id="IPR013103">
    <property type="entry name" value="RVT_2"/>
</dbReference>
<dbReference type="InterPro" id="IPR054722">
    <property type="entry name" value="PolX-like_BBD"/>
</dbReference>
<feature type="region of interest" description="Disordered" evidence="2">
    <location>
        <begin position="1075"/>
        <end position="1094"/>
    </location>
</feature>
<proteinExistence type="predicted"/>
<dbReference type="InterPro" id="IPR001584">
    <property type="entry name" value="Integrase_cat-core"/>
</dbReference>
<dbReference type="Pfam" id="PF07734">
    <property type="entry name" value="FBA_1"/>
    <property type="match status" value="1"/>
</dbReference>
<feature type="domain" description="Integrase catalytic" evidence="4">
    <location>
        <begin position="544"/>
        <end position="642"/>
    </location>
</feature>
<dbReference type="GO" id="GO:0015074">
    <property type="term" value="P:DNA integration"/>
    <property type="evidence" value="ECO:0007669"/>
    <property type="project" value="InterPro"/>
</dbReference>
<dbReference type="PROSITE" id="PS50994">
    <property type="entry name" value="INTEGRASE"/>
    <property type="match status" value="1"/>
</dbReference>
<feature type="compositionally biased region" description="Basic and acidic residues" evidence="2">
    <location>
        <begin position="731"/>
        <end position="751"/>
    </location>
</feature>
<dbReference type="GO" id="GO:0008270">
    <property type="term" value="F:zinc ion binding"/>
    <property type="evidence" value="ECO:0007669"/>
    <property type="project" value="UniProtKB-KW"/>
</dbReference>
<dbReference type="SMART" id="SM00343">
    <property type="entry name" value="ZnF_C2HC"/>
    <property type="match status" value="1"/>
</dbReference>
<feature type="domain" description="CCHC-type" evidence="3">
    <location>
        <begin position="273"/>
        <end position="289"/>
    </location>
</feature>
<dbReference type="InterPro" id="IPR017451">
    <property type="entry name" value="F-box-assoc_interact_dom"/>
</dbReference>
<sequence length="1599" mass="183288">MQGSSHQVIPIFDGEKYDFWSIKMATIFRTRKLWSVVEEGVPVEPVQAEETPETARAKTLREEAVTNDTMALQILQTAVTDQIFSRIAAASSSKEAWDVLKDEYQGSPQVRLVKLQSMRREYENLKMYDNDNIKTFTDKLIVLENQLTYHGEKKTNTQLIQKILISLPAKFNSIVSVLEQTRELDALTMSELLGILKAQEARVTAREESTKEGAFYVRSKGRESGFKQDNTNNRVNQDKKWCGFHKSSKHTEEECREKPKNDDHGKNKRSNIKCYKCGKIGHYANECRSKNKERAHVTLEEEDVNEDHMLFSASEEESTTLREDVWLVDSGCTNHMTKEERYFSNINKSIKVPIRVGNGDIVMTAGKGDITVMTRHGKRIIKNVFLVPGLEKNLLSVPQIISSGYRVRFQDKRCIIQDANGKEIMNIEMTNKSFKIKLSSVEEEAMTANVQTEETWHKRLGHVSNKRLQQMQDKELVNGLPRFKVTKEACKACNLGKQSRKSFPKESQTKTREKLEIVHTDSETFATFKKFKALVEKQSNCSIKTLRSDGGGEFTSREFNQFCEDEGINRQVTLPYSPQQNGAAERKNRSLVEMARSILVEQDLPLKLWAEAVYTSAYLQNRLPSKAIEDDVTPMEKWCGHKPNVSHLRMFGSICYVHIPDQNRRKLDAKAKCGILIGYSNKTKGYRVFLLEDEKVEVSRDVVFQEDKKWDWDKQEEVKKTFVMSINNIQESRDQQETSSHDLSQIDDHANNGEGETSSHVLSQVNDQEERETSESPKKYKSMKEILEKAPRMENDEAAQVIEACLVANEEPQTYDEARGDKEWEEAMNEEIKIIEKNRTWKLVDKPEKKNVISVKWIYKIKTDASGNHVKHKARLVARGFSQEYGIDYLETFAPVSRYDTIRALLAYAAEMKWRLYQMDVKSAFLNGELEEEVYVTQPPGFVIEGKEEKVLRLYKALYGLKQAPRAWYERIDSYFIQNGFARSMNDAALYIKKKGEDVLIVSLYVDDLIITGNNTHLINTFKKNMKDEFEMTDLGLLNYFLGMKVNQDDSGIFLSQEKYANKLIDKFGMKERKSVSTPLTPQGKRKGVEGDDKEFADPTKYRRIVGGLLYLCASRPDVMYGSSYLSRYMSSPSIQHYQEAKRMLRYVKGTSNFGVLFTSKETPRLVGYSDSDLGGSLEDKKSTTGYVFTLGSAMFCWQSCKQQTVAQSTAEAEYIAVCAATNQAIWLQRLFEDFGLKFKEGIPILCDNKSAIAIGRNPVQHRRTKHIEIKYHFVREAEHKGLIQLEYCKGEYQLADVLTKALSVSRFEDPTIKVRDLRFDLLRQRYQYHLYGICDGNFFMEDFDVGGMVWNPLLRTTKLIAKDEQKCGKSMGYDGTKPEKSYKIIGRCFTNAIYRVAVLELATNAWKVTHCPRSHEELGSHDGSSSVSLNGNLYWTGYKYPDTGQCFIEMLDLSKEVIKIFCILPCKANKSTSNTRILSIYKGDRFSVLQQSKRTGEVNIWVTEKEIGNGDNGDDVVWIKFMTLSRPDFPILLSHTSTSYFVDNDIYGKSLVLCCPSTKPRQAWVYIVRGDLCKKIKIDGVQCRFKSSVYVPSLITIT</sequence>
<protein>
    <submittedName>
        <fullName evidence="5">F-box associated interaction domain</fullName>
    </submittedName>
</protein>
<dbReference type="InterPro" id="IPR001878">
    <property type="entry name" value="Znf_CCHC"/>
</dbReference>
<dbReference type="Proteomes" id="UP000694251">
    <property type="component" value="Chromosome 1"/>
</dbReference>
<dbReference type="InterPro" id="IPR006527">
    <property type="entry name" value="F-box-assoc_dom_typ1"/>
</dbReference>
<dbReference type="PROSITE" id="PS50158">
    <property type="entry name" value="ZF_CCHC"/>
    <property type="match status" value="1"/>
</dbReference>
<dbReference type="Pfam" id="PF14223">
    <property type="entry name" value="Retrotran_gag_2"/>
    <property type="match status" value="1"/>
</dbReference>
<accession>A0A8T2HD91</accession>
<feature type="compositionally biased region" description="Polar residues" evidence="2">
    <location>
        <begin position="754"/>
        <end position="766"/>
    </location>
</feature>
<dbReference type="OrthoDB" id="1101875at2759"/>
<dbReference type="GO" id="GO:0003676">
    <property type="term" value="F:nucleic acid binding"/>
    <property type="evidence" value="ECO:0007669"/>
    <property type="project" value="InterPro"/>
</dbReference>
<evidence type="ECO:0000313" key="6">
    <source>
        <dbReference type="Proteomes" id="UP000694251"/>
    </source>
</evidence>
<dbReference type="Pfam" id="PF00098">
    <property type="entry name" value="zf-CCHC"/>
    <property type="match status" value="1"/>
</dbReference>
<dbReference type="Pfam" id="PF25597">
    <property type="entry name" value="SH3_retrovirus"/>
    <property type="match status" value="1"/>
</dbReference>
<evidence type="ECO:0000259" key="3">
    <source>
        <dbReference type="PROSITE" id="PS50158"/>
    </source>
</evidence>
<evidence type="ECO:0000313" key="5">
    <source>
        <dbReference type="EMBL" id="KAG7657878.1"/>
    </source>
</evidence>
<gene>
    <name evidence="5" type="ORF">ISN44_As01g048960</name>
</gene>
<dbReference type="PANTHER" id="PTHR11439:SF463">
    <property type="entry name" value="REVERSE TRANSCRIPTASE TY1_COPIA-TYPE DOMAIN-CONTAINING PROTEIN"/>
    <property type="match status" value="1"/>
</dbReference>
<reference evidence="5 6" key="1">
    <citation type="submission" date="2020-12" db="EMBL/GenBank/DDBJ databases">
        <title>Concerted genomic and epigenomic changes stabilize Arabidopsis allopolyploids.</title>
        <authorList>
            <person name="Chen Z."/>
        </authorList>
    </citation>
    <scope>NUCLEOTIDE SEQUENCE [LARGE SCALE GENOMIC DNA]</scope>
    <source>
        <strain evidence="5">As9502</strain>
        <tissue evidence="5">Leaf</tissue>
    </source>
</reference>
<evidence type="ECO:0000256" key="1">
    <source>
        <dbReference type="PROSITE-ProRule" id="PRU00047"/>
    </source>
</evidence>
<keyword evidence="1" id="KW-0862">Zinc</keyword>